<protein>
    <submittedName>
        <fullName evidence="2">Uncharacterized protein</fullName>
    </submittedName>
</protein>
<evidence type="ECO:0000313" key="3">
    <source>
        <dbReference type="Proteomes" id="UP000662678"/>
    </source>
</evidence>
<gene>
    <name evidence="2" type="ORF">GCM10011419_26720</name>
</gene>
<feature type="compositionally biased region" description="Polar residues" evidence="1">
    <location>
        <begin position="64"/>
        <end position="78"/>
    </location>
</feature>
<name>A0ABQ3HFP2_9NEIS</name>
<reference evidence="3" key="1">
    <citation type="journal article" date="2019" name="Int. J. Syst. Evol. Microbiol.">
        <title>The Global Catalogue of Microorganisms (GCM) 10K type strain sequencing project: providing services to taxonomists for standard genome sequencing and annotation.</title>
        <authorList>
            <consortium name="The Broad Institute Genomics Platform"/>
            <consortium name="The Broad Institute Genome Sequencing Center for Infectious Disease"/>
            <person name="Wu L."/>
            <person name="Ma J."/>
        </authorList>
    </citation>
    <scope>NUCLEOTIDE SEQUENCE [LARGE SCALE GENOMIC DNA]</scope>
    <source>
        <strain evidence="3">KCTC 23713</strain>
    </source>
</reference>
<feature type="region of interest" description="Disordered" evidence="1">
    <location>
        <begin position="46"/>
        <end position="96"/>
    </location>
</feature>
<proteinExistence type="predicted"/>
<dbReference type="Proteomes" id="UP000662678">
    <property type="component" value="Unassembled WGS sequence"/>
</dbReference>
<organism evidence="2 3">
    <name type="scientific">Vogesella fluminis</name>
    <dbReference type="NCBI Taxonomy" id="1069161"/>
    <lineage>
        <taxon>Bacteria</taxon>
        <taxon>Pseudomonadati</taxon>
        <taxon>Pseudomonadota</taxon>
        <taxon>Betaproteobacteria</taxon>
        <taxon>Neisseriales</taxon>
        <taxon>Chromobacteriaceae</taxon>
        <taxon>Vogesella</taxon>
    </lineage>
</organism>
<evidence type="ECO:0000313" key="2">
    <source>
        <dbReference type="EMBL" id="GHD81147.1"/>
    </source>
</evidence>
<comment type="caution">
    <text evidence="2">The sequence shown here is derived from an EMBL/GenBank/DDBJ whole genome shotgun (WGS) entry which is preliminary data.</text>
</comment>
<dbReference type="EMBL" id="BMYP01000045">
    <property type="protein sequence ID" value="GHD81147.1"/>
    <property type="molecule type" value="Genomic_DNA"/>
</dbReference>
<evidence type="ECO:0000256" key="1">
    <source>
        <dbReference type="SAM" id="MobiDB-lite"/>
    </source>
</evidence>
<accession>A0ABQ3HFP2</accession>
<sequence>MEVSSIELEEKLNEWRRSSLKGRHVSPFLGHYLTWDDINAKKIDRPTARPVQSTACQSHCRASASRTRVTGSNAKKATSSSGGSDPDPEPRRQPRLSGLLALRNVLTACRALIAANTYRSEVLA</sequence>
<keyword evidence="3" id="KW-1185">Reference proteome</keyword>